<comment type="similarity">
    <text evidence="3 9">Belongs to the peptidase S15 family.</text>
</comment>
<sequence>MKYNQYSYIPVSLEIAEQELQALGFNIKQNYSAKDNLEIFIRKVFFNYSDTDYPLSNLIADSQTDLLSFFQSNQPLTEGIFNLLALQILDFIPNVDFTDSQEFLKTIKFPISYSEKDIIKNLHHLLASRMKKGMTLLDDLVSRGLIPVDNDYHFFNGKSLATFDTNDLVREVVYVQAPLDTDGDGQLDLVKVNIIRPKTAHAIPTMMTASPYHEGINGPANDKKLYKMEGQLAIKEAGKITVETRDFKALETPDCDLAVTEAEQTFSYIDSYSLNDYFLARGFANIYVSGVGTAGSDGFMTSGDYAQVESFKAVIDWLNGRALAFSSHRRDKQVLASWASGLVCTTGKSYLGTMSTALATTGVEGLKVIIAESAISSWYDYYRENGLVCSPGGYPGEDLDVLTELTYSRNLLAGDYLRNNAHYQELLDAQSAELDRKSGDYNQFWHDRNYLPHADKVTCTAVYTHGLQDWNVKPDQVYNILKALPSSIQKHAFLHNGEHVYLHNWQSIDFRESMNALLSEKMLAQDSHFELPTILWQDNSQEQNWLALDQFGTNDSLSLKLGQGNQIIDNYYDQEDFTRYGKDFNLFKADLFADKTNALCLDVTLDQDIHVNGQMTLHLTLKSSENKGILSAQVLDFGKKKRFTDTPAILSLNTIDNGRNFSREALRELPFKETPYRVVAKGVLNLQNRSDLLTVQDIPANEWMTIDFKLQPSIYKLSKGDKVRVLLYTTDFEHTIRDNSSYDLTVDLDQSSLEIPVEK</sequence>
<evidence type="ECO:0000256" key="2">
    <source>
        <dbReference type="ARBA" id="ARBA00003997"/>
    </source>
</evidence>
<dbReference type="InterPro" id="IPR029058">
    <property type="entry name" value="AB_hydrolase_fold"/>
</dbReference>
<dbReference type="RefSeq" id="WP_074485303.1">
    <property type="nucleotide sequence ID" value="NZ_FMXP01000005.1"/>
</dbReference>
<dbReference type="GO" id="GO:0006508">
    <property type="term" value="P:proteolysis"/>
    <property type="evidence" value="ECO:0007669"/>
    <property type="project" value="UniProtKB-KW"/>
</dbReference>
<evidence type="ECO:0000256" key="4">
    <source>
        <dbReference type="ARBA" id="ARBA00011738"/>
    </source>
</evidence>
<dbReference type="Gene3D" id="2.60.120.260">
    <property type="entry name" value="Galactose-binding domain-like"/>
    <property type="match status" value="1"/>
</dbReference>
<evidence type="ECO:0000256" key="7">
    <source>
        <dbReference type="ARBA" id="ARBA00022801"/>
    </source>
</evidence>
<comment type="subunit">
    <text evidence="4 9">Homodimer.</text>
</comment>
<keyword evidence="5 9" id="KW-0031">Aminopeptidase</keyword>
<reference evidence="12 13" key="1">
    <citation type="submission" date="2016-10" db="EMBL/GenBank/DDBJ databases">
        <authorList>
            <person name="de Groot N.N."/>
        </authorList>
    </citation>
    <scope>NUCLEOTIDE SEQUENCE [LARGE SCALE GENOMIC DNA]</scope>
    <source>
        <strain evidence="12 13">A-4</strain>
    </source>
</reference>
<dbReference type="Proteomes" id="UP000182508">
    <property type="component" value="Unassembled WGS sequence"/>
</dbReference>
<evidence type="ECO:0000256" key="9">
    <source>
        <dbReference type="HAMAP-Rule" id="MF_00698"/>
    </source>
</evidence>
<keyword evidence="7 9" id="KW-0378">Hydrolase</keyword>
<evidence type="ECO:0000313" key="12">
    <source>
        <dbReference type="EMBL" id="SDB09678.1"/>
    </source>
</evidence>
<comment type="subcellular location">
    <subcellularLocation>
        <location evidence="9">Cytoplasm</location>
    </subcellularLocation>
</comment>
<dbReference type="PRINTS" id="PR00923">
    <property type="entry name" value="LACTOPTASE"/>
</dbReference>
<dbReference type="GO" id="GO:0008239">
    <property type="term" value="F:dipeptidyl-peptidase activity"/>
    <property type="evidence" value="ECO:0007669"/>
    <property type="project" value="UniProtKB-UniRule"/>
</dbReference>
<accession>A0A1G6AMQ0</accession>
<evidence type="ECO:0000256" key="1">
    <source>
        <dbReference type="ARBA" id="ARBA00000123"/>
    </source>
</evidence>
<dbReference type="EMBL" id="FMXP01000005">
    <property type="protein sequence ID" value="SDB09678.1"/>
    <property type="molecule type" value="Genomic_DNA"/>
</dbReference>
<feature type="domain" description="X-Prolyl dipeptidyl aminopeptidase PepX N-terminal" evidence="11">
    <location>
        <begin position="1"/>
        <end position="145"/>
    </location>
</feature>
<evidence type="ECO:0000256" key="8">
    <source>
        <dbReference type="ARBA" id="ARBA00022825"/>
    </source>
</evidence>
<comment type="function">
    <text evidence="2 9">Removes N-terminal dipeptides sequentially from polypeptides having unsubstituted N-termini provided that the penultimate residue is proline.</text>
</comment>
<dbReference type="InterPro" id="IPR036313">
    <property type="entry name" value="PepX_N_dom_sf"/>
</dbReference>
<evidence type="ECO:0000256" key="5">
    <source>
        <dbReference type="ARBA" id="ARBA00022438"/>
    </source>
</evidence>
<dbReference type="NCBIfam" id="NF003783">
    <property type="entry name" value="PRK05371.1-4"/>
    <property type="match status" value="1"/>
</dbReference>
<evidence type="ECO:0000259" key="10">
    <source>
        <dbReference type="SMART" id="SM00939"/>
    </source>
</evidence>
<dbReference type="STRING" id="439219.SAMN02910293_00511"/>
<feature type="active site" description="Charge relay system" evidence="9">
    <location>
        <position position="499"/>
    </location>
</feature>
<dbReference type="GO" id="GO:0008236">
    <property type="term" value="F:serine-type peptidase activity"/>
    <property type="evidence" value="ECO:0007669"/>
    <property type="project" value="UniProtKB-KW"/>
</dbReference>
<gene>
    <name evidence="9" type="primary">pepX</name>
    <name evidence="12" type="ORF">SAMN02910293_00511</name>
</gene>
<dbReference type="GO" id="GO:0004177">
    <property type="term" value="F:aminopeptidase activity"/>
    <property type="evidence" value="ECO:0007669"/>
    <property type="project" value="UniProtKB-KW"/>
</dbReference>
<feature type="active site" description="Charge relay system" evidence="9">
    <location>
        <position position="469"/>
    </location>
</feature>
<dbReference type="SMART" id="SM00939">
    <property type="entry name" value="PepX_C"/>
    <property type="match status" value="1"/>
</dbReference>
<feature type="domain" description="Xaa-Pro dipeptidyl-peptidase C-terminal" evidence="10">
    <location>
        <begin position="515"/>
        <end position="754"/>
    </location>
</feature>
<dbReference type="HAMAP" id="MF_00698">
    <property type="entry name" value="Aminopeptidase_S15"/>
    <property type="match status" value="1"/>
</dbReference>
<dbReference type="InterPro" id="IPR013736">
    <property type="entry name" value="Xaa-Pro_dipept_C"/>
</dbReference>
<keyword evidence="9" id="KW-0963">Cytoplasm</keyword>
<dbReference type="InterPro" id="IPR008252">
    <property type="entry name" value="Pept_S15_Xpro"/>
</dbReference>
<dbReference type="SUPFAM" id="SSF81761">
    <property type="entry name" value="X-Prolyl dipeptidyl aminopeptidase PepX, N-terminal domain"/>
    <property type="match status" value="1"/>
</dbReference>
<evidence type="ECO:0000256" key="3">
    <source>
        <dbReference type="ARBA" id="ARBA00010819"/>
    </source>
</evidence>
<dbReference type="Gene3D" id="3.40.50.1820">
    <property type="entry name" value="alpha/beta hydrolase"/>
    <property type="match status" value="1"/>
</dbReference>
<dbReference type="SMART" id="SM00940">
    <property type="entry name" value="PepX_N"/>
    <property type="match status" value="1"/>
</dbReference>
<evidence type="ECO:0000313" key="13">
    <source>
        <dbReference type="Proteomes" id="UP000182508"/>
    </source>
</evidence>
<organism evidence="12 13">
    <name type="scientific">Streptococcus henryi</name>
    <dbReference type="NCBI Taxonomy" id="439219"/>
    <lineage>
        <taxon>Bacteria</taxon>
        <taxon>Bacillati</taxon>
        <taxon>Bacillota</taxon>
        <taxon>Bacilli</taxon>
        <taxon>Lactobacillales</taxon>
        <taxon>Streptococcaceae</taxon>
        <taxon>Streptococcus</taxon>
    </lineage>
</organism>
<evidence type="ECO:0000256" key="6">
    <source>
        <dbReference type="ARBA" id="ARBA00022670"/>
    </source>
</evidence>
<dbReference type="GO" id="GO:0005737">
    <property type="term" value="C:cytoplasm"/>
    <property type="evidence" value="ECO:0007669"/>
    <property type="project" value="UniProtKB-SubCell"/>
</dbReference>
<keyword evidence="13" id="KW-1185">Reference proteome</keyword>
<dbReference type="Gene3D" id="1.10.246.70">
    <property type="match status" value="1"/>
</dbReference>
<comment type="catalytic activity">
    <reaction evidence="1 9">
        <text>Hydrolyzes Xaa-Pro-|- bonds to release unblocked, N-terminal dipeptides from substrates including Ala-Pro-|-p-nitroanilide and (sequentially) Tyr-Pro-|-Phe-Pro-|-Gly-Pro-|-Ile.</text>
        <dbReference type="EC" id="3.4.14.11"/>
    </reaction>
</comment>
<dbReference type="eggNOG" id="COG2936">
    <property type="taxonomic scope" value="Bacteria"/>
</dbReference>
<dbReference type="SUPFAM" id="SSF49785">
    <property type="entry name" value="Galactose-binding domain-like"/>
    <property type="match status" value="1"/>
</dbReference>
<dbReference type="Pfam" id="PF02129">
    <property type="entry name" value="Peptidase_S15"/>
    <property type="match status" value="1"/>
</dbReference>
<protein>
    <recommendedName>
        <fullName evidence="9">Xaa-Pro dipeptidyl-peptidase</fullName>
        <ecNumber evidence="9">3.4.14.11</ecNumber>
    </recommendedName>
    <alternativeName>
        <fullName evidence="9">X-Pro dipeptidyl-peptidase</fullName>
    </alternativeName>
    <alternativeName>
        <fullName evidence="9">X-prolyl-dipeptidyl aminopeptidase</fullName>
        <shortName evidence="9">X-PDAP</shortName>
    </alternativeName>
</protein>
<dbReference type="EC" id="3.4.14.11" evidence="9"/>
<name>A0A1G6AMQ0_9STRE</name>
<dbReference type="AlphaFoldDB" id="A0A1G6AMQ0"/>
<dbReference type="InterPro" id="IPR008979">
    <property type="entry name" value="Galactose-bd-like_sf"/>
</dbReference>
<dbReference type="InterPro" id="IPR000383">
    <property type="entry name" value="Xaa-Pro-like_dom"/>
</dbReference>
<dbReference type="InterPro" id="IPR015251">
    <property type="entry name" value="PepX_N_dom"/>
</dbReference>
<evidence type="ECO:0000259" key="11">
    <source>
        <dbReference type="SMART" id="SM00940"/>
    </source>
</evidence>
<dbReference type="SUPFAM" id="SSF53474">
    <property type="entry name" value="alpha/beta-Hydrolases"/>
    <property type="match status" value="1"/>
</dbReference>
<feature type="active site" description="Charge relay system" evidence="9">
    <location>
        <position position="349"/>
    </location>
</feature>
<dbReference type="Pfam" id="PF08530">
    <property type="entry name" value="PepX_C"/>
    <property type="match status" value="1"/>
</dbReference>
<keyword evidence="6 9" id="KW-0645">Protease</keyword>
<dbReference type="Pfam" id="PF09168">
    <property type="entry name" value="PepX_N"/>
    <property type="match status" value="1"/>
</dbReference>
<proteinExistence type="inferred from homology"/>
<keyword evidence="8 9" id="KW-0720">Serine protease</keyword>